<evidence type="ECO:0000256" key="1">
    <source>
        <dbReference type="SAM" id="MobiDB-lite"/>
    </source>
</evidence>
<feature type="region of interest" description="Disordered" evidence="1">
    <location>
        <begin position="179"/>
        <end position="203"/>
    </location>
</feature>
<protein>
    <submittedName>
        <fullName evidence="2">Uncharacterized protein</fullName>
    </submittedName>
</protein>
<feature type="compositionally biased region" description="Basic and acidic residues" evidence="1">
    <location>
        <begin position="71"/>
        <end position="86"/>
    </location>
</feature>
<reference evidence="2 3" key="1">
    <citation type="submission" date="2018-06" db="EMBL/GenBank/DDBJ databases">
        <title>Whole genome sequencing of Candida tropicalis (genome annotated by CSBL at Korea University).</title>
        <authorList>
            <person name="Ahn J."/>
        </authorList>
    </citation>
    <scope>NUCLEOTIDE SEQUENCE [LARGE SCALE GENOMIC DNA]</scope>
    <source>
        <strain evidence="2 3">ATCC 20962</strain>
    </source>
</reference>
<dbReference type="AlphaFoldDB" id="A0A367XVV1"/>
<dbReference type="EMBL" id="QLNQ01000028">
    <property type="protein sequence ID" value="RCK57539.1"/>
    <property type="molecule type" value="Genomic_DNA"/>
</dbReference>
<feature type="compositionally biased region" description="Acidic residues" evidence="1">
    <location>
        <begin position="279"/>
        <end position="291"/>
    </location>
</feature>
<feature type="region of interest" description="Disordered" evidence="1">
    <location>
        <begin position="58"/>
        <end position="89"/>
    </location>
</feature>
<evidence type="ECO:0000313" key="3">
    <source>
        <dbReference type="Proteomes" id="UP000253472"/>
    </source>
</evidence>
<dbReference type="Proteomes" id="UP000253472">
    <property type="component" value="Unassembled WGS sequence"/>
</dbReference>
<proteinExistence type="predicted"/>
<keyword evidence="3" id="KW-1185">Reference proteome</keyword>
<comment type="caution">
    <text evidence="2">The sequence shown here is derived from an EMBL/GenBank/DDBJ whole genome shotgun (WGS) entry which is preliminary data.</text>
</comment>
<organism evidence="2 3">
    <name type="scientific">Candida viswanathii</name>
    <dbReference type="NCBI Taxonomy" id="5486"/>
    <lineage>
        <taxon>Eukaryota</taxon>
        <taxon>Fungi</taxon>
        <taxon>Dikarya</taxon>
        <taxon>Ascomycota</taxon>
        <taxon>Saccharomycotina</taxon>
        <taxon>Pichiomycetes</taxon>
        <taxon>Debaryomycetaceae</taxon>
        <taxon>Candida/Lodderomyces clade</taxon>
        <taxon>Candida</taxon>
    </lineage>
</organism>
<accession>A0A367XVV1</accession>
<name>A0A367XVV1_9ASCO</name>
<evidence type="ECO:0000313" key="2">
    <source>
        <dbReference type="EMBL" id="RCK57539.1"/>
    </source>
</evidence>
<sequence>MPLNPLPIKQRLDNTSLLYYNEKLPHRHDLQPLGHKLSKKLKMKRSFSVTSLKNTNSVDYHPLTYNNEEDNNNRHHDNNDNETMEHDEYDSDNLSCSSCLSTPSKSNFSFLFDNGSHTTTATSIPMARPPSYSYSYSNSSILSTLTGSNFSFSRASPPSLSSRVYIPASVSTVSVSCSPITSTSVSSQSSVDTTGRRKSLCRSPSSDSLYVILKKSNPTPSPLGNNNSSHVKSMYSNLTSSLRSFRNKLSSYNKENIISFIMDSPRLTDDKLPQVPEAEKEEEENENENEGADSMQELTTFGSSETSCCNKLGLARIKYKTREQRSNSEFMRLYAFDHLARTRSLTLPNYMTYDELKRIVKVHPQLKSFHHKYNLHRISNLSKDKLWKSVILPPRNDDSPGLYIDGENYVYAKGEEQIPYSIVRKQGVYLPWVLKQTIRPAGVLPKSKCVFNSEAPNSGVTNCQYTVKGWCNPRWVDTNSEEEY</sequence>
<dbReference type="OrthoDB" id="4088353at2759"/>
<gene>
    <name evidence="2" type="ORF">Cantr_06465</name>
</gene>
<feature type="compositionally biased region" description="Low complexity" evidence="1">
    <location>
        <begin position="179"/>
        <end position="193"/>
    </location>
</feature>
<feature type="region of interest" description="Disordered" evidence="1">
    <location>
        <begin position="268"/>
        <end position="293"/>
    </location>
</feature>